<dbReference type="Proteomes" id="UP000054560">
    <property type="component" value="Unassembled WGS sequence"/>
</dbReference>
<reference evidence="1 2" key="1">
    <citation type="submission" date="2011-02" db="EMBL/GenBank/DDBJ databases">
        <title>The Genome Sequence of Sphaeroforma arctica JP610.</title>
        <authorList>
            <consortium name="The Broad Institute Genome Sequencing Platform"/>
            <person name="Russ C."/>
            <person name="Cuomo C."/>
            <person name="Young S.K."/>
            <person name="Zeng Q."/>
            <person name="Gargeya S."/>
            <person name="Alvarado L."/>
            <person name="Berlin A."/>
            <person name="Chapman S.B."/>
            <person name="Chen Z."/>
            <person name="Freedman E."/>
            <person name="Gellesch M."/>
            <person name="Goldberg J."/>
            <person name="Griggs A."/>
            <person name="Gujja S."/>
            <person name="Heilman E."/>
            <person name="Heiman D."/>
            <person name="Howarth C."/>
            <person name="Mehta T."/>
            <person name="Neiman D."/>
            <person name="Pearson M."/>
            <person name="Roberts A."/>
            <person name="Saif S."/>
            <person name="Shea T."/>
            <person name="Shenoy N."/>
            <person name="Sisk P."/>
            <person name="Stolte C."/>
            <person name="Sykes S."/>
            <person name="White J."/>
            <person name="Yandava C."/>
            <person name="Burger G."/>
            <person name="Gray M.W."/>
            <person name="Holland P.W.H."/>
            <person name="King N."/>
            <person name="Lang F.B.F."/>
            <person name="Roger A.J."/>
            <person name="Ruiz-Trillo I."/>
            <person name="Haas B."/>
            <person name="Nusbaum C."/>
            <person name="Birren B."/>
        </authorList>
    </citation>
    <scope>NUCLEOTIDE SEQUENCE [LARGE SCALE GENOMIC DNA]</scope>
    <source>
        <strain evidence="1 2">JP610</strain>
    </source>
</reference>
<proteinExistence type="predicted"/>
<dbReference type="GeneID" id="25903936"/>
<dbReference type="OrthoDB" id="2520872at2759"/>
<protein>
    <submittedName>
        <fullName evidence="1">Uncharacterized protein</fullName>
    </submittedName>
</protein>
<gene>
    <name evidence="1" type="ORF">SARC_03432</name>
</gene>
<name>A0A0L0G5P4_9EUKA</name>
<dbReference type="AlphaFoldDB" id="A0A0L0G5P4"/>
<keyword evidence="2" id="KW-1185">Reference proteome</keyword>
<evidence type="ECO:0000313" key="1">
    <source>
        <dbReference type="EMBL" id="KNC84352.1"/>
    </source>
</evidence>
<dbReference type="EMBL" id="KQ241770">
    <property type="protein sequence ID" value="KNC84352.1"/>
    <property type="molecule type" value="Genomic_DNA"/>
</dbReference>
<sequence>MDQLPGDWSVTTNDYLPYNTRQCGNLEELTSAIKNGERVWLNDSLQDAPDMVKAVESSYFKPANCDIPYIQERSDICGILAKYSSVALLGDSLTRHLTQALMIQMTDDYVAGGTVVKTSAAQLHCKCDGLFSENAMCRGRNAIDLYDLFHEVCSDVQPLSRFDFMGASADGHPRRRVKAHADRIVCPDDDTRPVLIQLQGGLHVKSSAKRTISEIIQPLLENPKFKKCQEKGKVRLIWHAGSAQSRVLDKKYPHQSRENYLEFNKKIDEYLTENQVNVTILDWWKLSENAQMSDGVHYLQDVNVMKSNHFLTVASMLA</sequence>
<dbReference type="RefSeq" id="XP_014158254.1">
    <property type="nucleotide sequence ID" value="XM_014302779.1"/>
</dbReference>
<organism evidence="1 2">
    <name type="scientific">Sphaeroforma arctica JP610</name>
    <dbReference type="NCBI Taxonomy" id="667725"/>
    <lineage>
        <taxon>Eukaryota</taxon>
        <taxon>Ichthyosporea</taxon>
        <taxon>Ichthyophonida</taxon>
        <taxon>Sphaeroforma</taxon>
    </lineage>
</organism>
<evidence type="ECO:0000313" key="2">
    <source>
        <dbReference type="Proteomes" id="UP000054560"/>
    </source>
</evidence>
<accession>A0A0L0G5P4</accession>